<dbReference type="Pfam" id="PF13426">
    <property type="entry name" value="PAS_9"/>
    <property type="match status" value="1"/>
</dbReference>
<dbReference type="RefSeq" id="WP_019085986.1">
    <property type="nucleotide sequence ID" value="NZ_BANI01000003.1"/>
</dbReference>
<feature type="domain" description="GGDEF" evidence="4">
    <location>
        <begin position="176"/>
        <end position="308"/>
    </location>
</feature>
<dbReference type="PROSITE" id="PS50113">
    <property type="entry name" value="PAC"/>
    <property type="match status" value="1"/>
</dbReference>
<dbReference type="SMART" id="SM00086">
    <property type="entry name" value="PAC"/>
    <property type="match status" value="1"/>
</dbReference>
<reference evidence="5 6" key="1">
    <citation type="submission" date="2012-11" db="EMBL/GenBank/DDBJ databases">
        <title>Whole genome sequence of Gluconacetobacter europaeus NBRC3261.</title>
        <authorList>
            <person name="Azuma Y."/>
            <person name="Higashiura N."/>
            <person name="Hirakawa H."/>
            <person name="Matsushita K."/>
        </authorList>
    </citation>
    <scope>NUCLEOTIDE SEQUENCE [LARGE SCALE GENOMIC DNA]</scope>
    <source>
        <strain evidence="5 6">NBRC 3261</strain>
    </source>
</reference>
<dbReference type="InterPro" id="IPR029787">
    <property type="entry name" value="Nucleotide_cyclase"/>
</dbReference>
<dbReference type="PANTHER" id="PTHR44757">
    <property type="entry name" value="DIGUANYLATE CYCLASE DGCP"/>
    <property type="match status" value="1"/>
</dbReference>
<proteinExistence type="predicted"/>
<dbReference type="SUPFAM" id="SSF55785">
    <property type="entry name" value="PYP-like sensor domain (PAS domain)"/>
    <property type="match status" value="1"/>
</dbReference>
<dbReference type="CDD" id="cd01949">
    <property type="entry name" value="GGDEF"/>
    <property type="match status" value="1"/>
</dbReference>
<dbReference type="CDD" id="cd00130">
    <property type="entry name" value="PAS"/>
    <property type="match status" value="1"/>
</dbReference>
<dbReference type="Proteomes" id="UP000032675">
    <property type="component" value="Unassembled WGS sequence"/>
</dbReference>
<evidence type="ECO:0000259" key="1">
    <source>
        <dbReference type="PROSITE" id="PS50112"/>
    </source>
</evidence>
<dbReference type="SMART" id="SM00267">
    <property type="entry name" value="GGDEF"/>
    <property type="match status" value="1"/>
</dbReference>
<accession>A0A0D6PUS8</accession>
<dbReference type="SUPFAM" id="SSF141868">
    <property type="entry name" value="EAL domain-like"/>
    <property type="match status" value="1"/>
</dbReference>
<evidence type="ECO:0000259" key="2">
    <source>
        <dbReference type="PROSITE" id="PS50113"/>
    </source>
</evidence>
<protein>
    <submittedName>
        <fullName evidence="5">Diguanylate cyclase/phosphodiesterase</fullName>
    </submittedName>
</protein>
<name>A0A0D6PUS8_KOMEU</name>
<evidence type="ECO:0000259" key="4">
    <source>
        <dbReference type="PROSITE" id="PS50887"/>
    </source>
</evidence>
<dbReference type="EMBL" id="BANI01000003">
    <property type="protein sequence ID" value="GAN94934.1"/>
    <property type="molecule type" value="Genomic_DNA"/>
</dbReference>
<evidence type="ECO:0000313" key="5">
    <source>
        <dbReference type="EMBL" id="GAN94934.1"/>
    </source>
</evidence>
<dbReference type="Pfam" id="PF00990">
    <property type="entry name" value="GGDEF"/>
    <property type="match status" value="1"/>
</dbReference>
<dbReference type="Gene3D" id="3.30.70.270">
    <property type="match status" value="1"/>
</dbReference>
<comment type="caution">
    <text evidence="5">The sequence shown here is derived from an EMBL/GenBank/DDBJ whole genome shotgun (WGS) entry which is preliminary data.</text>
</comment>
<evidence type="ECO:0000259" key="3">
    <source>
        <dbReference type="PROSITE" id="PS50883"/>
    </source>
</evidence>
<dbReference type="Gene3D" id="3.20.20.450">
    <property type="entry name" value="EAL domain"/>
    <property type="match status" value="1"/>
</dbReference>
<dbReference type="AlphaFoldDB" id="A0A0D6PUS8"/>
<dbReference type="Gene3D" id="3.30.450.20">
    <property type="entry name" value="PAS domain"/>
    <property type="match status" value="1"/>
</dbReference>
<feature type="domain" description="EAL" evidence="3">
    <location>
        <begin position="317"/>
        <end position="572"/>
    </location>
</feature>
<dbReference type="NCBIfam" id="TIGR00229">
    <property type="entry name" value="sensory_box"/>
    <property type="match status" value="1"/>
</dbReference>
<dbReference type="InterPro" id="IPR035919">
    <property type="entry name" value="EAL_sf"/>
</dbReference>
<dbReference type="Pfam" id="PF00563">
    <property type="entry name" value="EAL"/>
    <property type="match status" value="1"/>
</dbReference>
<dbReference type="PROSITE" id="PS50883">
    <property type="entry name" value="EAL"/>
    <property type="match status" value="1"/>
</dbReference>
<sequence>MALQHDDRLRALTHQDADFWADLVDSVLIVAITDTQGVITYVNDRFCEISQYSRAELIGSTHRIVNSGYHDADFFRDLYRTIEAGELWQGNICNRAKDGSLYWVATTIIPKKDRQGRIQGYVASRFEITELMNTRDRLCELAETDTLTGLLNRGGFNTALADEIARCRESGGGGAPQPALAMFDLDGFKQINDVHGHHAGDIVLRAIASRLIEMTHPDDPVSRLGGDEFAVILHRTLEDVSLERYMDRLQGVLERPIDIETVTVSVAGSIGAVLLDGTDTMEDVQKNADMAMYAAKRAGGKQSQMFTRNLRERAQARVSILSEARCGVERNQFEVYYQPILNCRTLEVDQIEALLRWQHPERGLLAAEDFSDVFTDAGLAQAMGPRMIEAFRHDVCMWNEKGQPPRQLAINLSRMDLIRDDYQRELEESLRRFNMSPDSFVLEVTEAMLHGRRADQGIRNLRELARSGFRIALDNFGKGITVLNHLRELPFSQVKIDQSMVANIVGNPDACMVLSSLIDMGQGFGMEITVEGVENREQFDLVMQMKPERIQGFYISSALSSQDILKLPSHFEGVARA</sequence>
<organism evidence="5 6">
    <name type="scientific">Komagataeibacter europaeus NBRC 3261</name>
    <dbReference type="NCBI Taxonomy" id="1234669"/>
    <lineage>
        <taxon>Bacteria</taxon>
        <taxon>Pseudomonadati</taxon>
        <taxon>Pseudomonadota</taxon>
        <taxon>Alphaproteobacteria</taxon>
        <taxon>Acetobacterales</taxon>
        <taxon>Acetobacteraceae</taxon>
        <taxon>Komagataeibacter</taxon>
    </lineage>
</organism>
<dbReference type="SMART" id="SM00052">
    <property type="entry name" value="EAL"/>
    <property type="match status" value="1"/>
</dbReference>
<feature type="domain" description="PAS" evidence="1">
    <location>
        <begin position="30"/>
        <end position="73"/>
    </location>
</feature>
<dbReference type="NCBIfam" id="TIGR00254">
    <property type="entry name" value="GGDEF"/>
    <property type="match status" value="1"/>
</dbReference>
<dbReference type="InterPro" id="IPR001633">
    <property type="entry name" value="EAL_dom"/>
</dbReference>
<feature type="domain" description="PAC" evidence="2">
    <location>
        <begin position="86"/>
        <end position="140"/>
    </location>
</feature>
<dbReference type="PROSITE" id="PS50112">
    <property type="entry name" value="PAS"/>
    <property type="match status" value="1"/>
</dbReference>
<dbReference type="InterPro" id="IPR052155">
    <property type="entry name" value="Biofilm_reg_signaling"/>
</dbReference>
<dbReference type="CDD" id="cd01948">
    <property type="entry name" value="EAL"/>
    <property type="match status" value="1"/>
</dbReference>
<dbReference type="InterPro" id="IPR000014">
    <property type="entry name" value="PAS"/>
</dbReference>
<dbReference type="SMR" id="A0A0D6PUS8"/>
<dbReference type="InterPro" id="IPR000700">
    <property type="entry name" value="PAS-assoc_C"/>
</dbReference>
<gene>
    <name evidence="5" type="ORF">Geu3261_0003_002</name>
</gene>
<dbReference type="SUPFAM" id="SSF55073">
    <property type="entry name" value="Nucleotide cyclase"/>
    <property type="match status" value="1"/>
</dbReference>
<dbReference type="InterPro" id="IPR000160">
    <property type="entry name" value="GGDEF_dom"/>
</dbReference>
<dbReference type="InterPro" id="IPR001610">
    <property type="entry name" value="PAC"/>
</dbReference>
<dbReference type="InterPro" id="IPR043128">
    <property type="entry name" value="Rev_trsase/Diguanyl_cyclase"/>
</dbReference>
<dbReference type="InterPro" id="IPR035965">
    <property type="entry name" value="PAS-like_dom_sf"/>
</dbReference>
<dbReference type="PANTHER" id="PTHR44757:SF2">
    <property type="entry name" value="BIOFILM ARCHITECTURE MAINTENANCE PROTEIN MBAA"/>
    <property type="match status" value="1"/>
</dbReference>
<dbReference type="PROSITE" id="PS50887">
    <property type="entry name" value="GGDEF"/>
    <property type="match status" value="1"/>
</dbReference>
<evidence type="ECO:0000313" key="6">
    <source>
        <dbReference type="Proteomes" id="UP000032675"/>
    </source>
</evidence>